<gene>
    <name evidence="2" type="ORF">HW555_014308</name>
</gene>
<keyword evidence="3" id="KW-1185">Reference proteome</keyword>
<accession>A0A835G1Q1</accession>
<proteinExistence type="predicted"/>
<evidence type="ECO:0000313" key="2">
    <source>
        <dbReference type="EMBL" id="KAF9404509.1"/>
    </source>
</evidence>
<feature type="region of interest" description="Disordered" evidence="1">
    <location>
        <begin position="112"/>
        <end position="152"/>
    </location>
</feature>
<protein>
    <submittedName>
        <fullName evidence="2">Uncharacterized protein</fullName>
    </submittedName>
</protein>
<organism evidence="2 3">
    <name type="scientific">Spodoptera exigua</name>
    <name type="common">Beet armyworm</name>
    <name type="synonym">Noctua fulgens</name>
    <dbReference type="NCBI Taxonomy" id="7107"/>
    <lineage>
        <taxon>Eukaryota</taxon>
        <taxon>Metazoa</taxon>
        <taxon>Ecdysozoa</taxon>
        <taxon>Arthropoda</taxon>
        <taxon>Hexapoda</taxon>
        <taxon>Insecta</taxon>
        <taxon>Pterygota</taxon>
        <taxon>Neoptera</taxon>
        <taxon>Endopterygota</taxon>
        <taxon>Lepidoptera</taxon>
        <taxon>Glossata</taxon>
        <taxon>Ditrysia</taxon>
        <taxon>Noctuoidea</taxon>
        <taxon>Noctuidae</taxon>
        <taxon>Amphipyrinae</taxon>
        <taxon>Spodoptera</taxon>
    </lineage>
</organism>
<dbReference type="EMBL" id="JACKWZ010000957">
    <property type="protein sequence ID" value="KAF9404509.1"/>
    <property type="molecule type" value="Genomic_DNA"/>
</dbReference>
<dbReference type="AlphaFoldDB" id="A0A835G1Q1"/>
<evidence type="ECO:0000313" key="3">
    <source>
        <dbReference type="Proteomes" id="UP000648187"/>
    </source>
</evidence>
<feature type="compositionally biased region" description="Low complexity" evidence="1">
    <location>
        <begin position="126"/>
        <end position="135"/>
    </location>
</feature>
<comment type="caution">
    <text evidence="2">The sequence shown here is derived from an EMBL/GenBank/DDBJ whole genome shotgun (WGS) entry which is preliminary data.</text>
</comment>
<sequence>MRSDLDKICEEYATLDQVKNLRMEVESLKKASIVNNFQRSVNTKRGAASLLTSFECESGPMGLSPLCNAPVTHRTSPTVSPAKKRITFSDEGTLKTTPCRESNGLHIVGAHKTADTNTPSEPDPPAATAASATKDSPQKSFSEILSETKGEFKSQPLDDGFTLVQKKRLRNRFQGLYNLF</sequence>
<evidence type="ECO:0000256" key="1">
    <source>
        <dbReference type="SAM" id="MobiDB-lite"/>
    </source>
</evidence>
<reference evidence="2" key="1">
    <citation type="submission" date="2020-08" db="EMBL/GenBank/DDBJ databases">
        <title>Spodoptera exigua strain:BAW_Kor-Di-RS1 Genome sequencing and assembly.</title>
        <authorList>
            <person name="Kim J."/>
            <person name="Nam H.Y."/>
            <person name="Kwon M."/>
            <person name="Choi J.H."/>
            <person name="Cho S.R."/>
            <person name="Kim G.-H."/>
        </authorList>
    </citation>
    <scope>NUCLEOTIDE SEQUENCE</scope>
    <source>
        <strain evidence="2">BAW_Kor-Di-RS1</strain>
        <tissue evidence="2">Whole-body</tissue>
    </source>
</reference>
<dbReference type="Proteomes" id="UP000648187">
    <property type="component" value="Unassembled WGS sequence"/>
</dbReference>
<name>A0A835G1Q1_SPOEX</name>